<name>A0AA96R6Q2_9CAUD</name>
<evidence type="ECO:0000313" key="1">
    <source>
        <dbReference type="EMBL" id="WNO47577.1"/>
    </source>
</evidence>
<reference evidence="1" key="1">
    <citation type="submission" date="2023-08" db="EMBL/GenBank/DDBJ databases">
        <authorList>
            <person name="Nazir A."/>
        </authorList>
    </citation>
    <scope>NUCLEOTIDE SEQUENCE</scope>
</reference>
<sequence length="75" mass="8797">MNTVTITEKEFRYWQAEITRKGFTLYQETRSYNENCIDYFIETTPTVKTIVLMKQVNGVGKTTFYKNEDIIGGVE</sequence>
<dbReference type="EMBL" id="OR481006">
    <property type="protein sequence ID" value="WNO47577.1"/>
    <property type="molecule type" value="Genomic_DNA"/>
</dbReference>
<proteinExistence type="predicted"/>
<organism evidence="1">
    <name type="scientific">Staphylococcus phage vB_VibM_10AMN12</name>
    <dbReference type="NCBI Taxonomy" id="3076785"/>
    <lineage>
        <taxon>Viruses</taxon>
        <taxon>Duplodnaviria</taxon>
        <taxon>Heunggongvirae</taxon>
        <taxon>Uroviricota</taxon>
        <taxon>Caudoviricetes</taxon>
    </lineage>
</organism>
<accession>A0AA96R6Q2</accession>
<protein>
    <submittedName>
        <fullName evidence="1">Uncharacterized protein</fullName>
    </submittedName>
</protein>